<sequence length="105" mass="11975">MEAAMTPIELDTCSTDELWTLYEAIVGILQRRLEGEMRQLDERLVALRGRFQAGSDKANRSPRFRNPGDPSQTWSGRGKRPRWVTELLKTGVELEELRAQQSQSG</sequence>
<feature type="domain" description="DNA-binding protein H-NS-like C-terminal" evidence="2">
    <location>
        <begin position="54"/>
        <end position="99"/>
    </location>
</feature>
<keyword evidence="4" id="KW-1185">Reference proteome</keyword>
<organism evidence="3 4">
    <name type="scientific">Bradyrhizobium guangdongense</name>
    <dbReference type="NCBI Taxonomy" id="1325090"/>
    <lineage>
        <taxon>Bacteria</taxon>
        <taxon>Pseudomonadati</taxon>
        <taxon>Pseudomonadota</taxon>
        <taxon>Alphaproteobacteria</taxon>
        <taxon>Hyphomicrobiales</taxon>
        <taxon>Nitrobacteraceae</taxon>
        <taxon>Bradyrhizobium</taxon>
    </lineage>
</organism>
<evidence type="ECO:0000313" key="3">
    <source>
        <dbReference type="EMBL" id="QOZ59570.1"/>
    </source>
</evidence>
<gene>
    <name evidence="3" type="ORF">XH86_13130</name>
</gene>
<dbReference type="InterPro" id="IPR027444">
    <property type="entry name" value="H-NS_C_dom"/>
</dbReference>
<protein>
    <submittedName>
        <fullName evidence="3">H-NS histone family protein</fullName>
    </submittedName>
</protein>
<evidence type="ECO:0000256" key="1">
    <source>
        <dbReference type="SAM" id="MobiDB-lite"/>
    </source>
</evidence>
<feature type="region of interest" description="Disordered" evidence="1">
    <location>
        <begin position="51"/>
        <end position="80"/>
    </location>
</feature>
<reference evidence="3 4" key="1">
    <citation type="submission" date="2018-06" db="EMBL/GenBank/DDBJ databases">
        <title>Comparative genomics of rhizobia nodulating Arachis hypogaea in China.</title>
        <authorList>
            <person name="Li Y."/>
        </authorList>
    </citation>
    <scope>NUCLEOTIDE SEQUENCE [LARGE SCALE GENOMIC DNA]</scope>
    <source>
        <strain evidence="3 4">CCBAU 51658</strain>
    </source>
</reference>
<dbReference type="EMBL" id="CP030057">
    <property type="protein sequence ID" value="QOZ59570.1"/>
    <property type="molecule type" value="Genomic_DNA"/>
</dbReference>
<evidence type="ECO:0000313" key="4">
    <source>
        <dbReference type="Proteomes" id="UP000593880"/>
    </source>
</evidence>
<dbReference type="SMART" id="SM00528">
    <property type="entry name" value="HNS"/>
    <property type="match status" value="1"/>
</dbReference>
<name>A0ABX6UE18_9BRAD</name>
<evidence type="ECO:0000259" key="2">
    <source>
        <dbReference type="SMART" id="SM00528"/>
    </source>
</evidence>
<dbReference type="SUPFAM" id="SSF81273">
    <property type="entry name" value="H-NS histone-like proteins"/>
    <property type="match status" value="1"/>
</dbReference>
<proteinExistence type="predicted"/>
<dbReference type="Proteomes" id="UP000593880">
    <property type="component" value="Chromosome"/>
</dbReference>
<dbReference type="Pfam" id="PF00816">
    <property type="entry name" value="Histone_HNS"/>
    <property type="match status" value="1"/>
</dbReference>
<accession>A0ABX6UE18</accession>
<dbReference type="Gene3D" id="4.10.430.10">
    <property type="entry name" value="Histone-like protein H-NS, C-terminal domain"/>
    <property type="match status" value="1"/>
</dbReference>
<dbReference type="InterPro" id="IPR037150">
    <property type="entry name" value="H-NS_C_dom_sf"/>
</dbReference>